<keyword evidence="2" id="KW-0456">Lyase</keyword>
<dbReference type="Proteomes" id="UP000069935">
    <property type="component" value="Chromosome 4"/>
</dbReference>
<dbReference type="Gene3D" id="3.90.226.10">
    <property type="entry name" value="2-enoyl-CoA Hydratase, Chain A, domain 1"/>
    <property type="match status" value="1"/>
</dbReference>
<dbReference type="AlphaFoldDB" id="A0AAC8W342"/>
<protein>
    <submittedName>
        <fullName evidence="2">Enoyl-CoA hydratase</fullName>
        <ecNumber evidence="2">4.2.1.17</ecNumber>
    </submittedName>
</protein>
<reference evidence="2 3" key="2">
    <citation type="journal article" date="2016" name="Genome Announc.">
        <title>Complete Genome Sequence of a Strain of Azospirillum thiophilum Isolated from a Sulfide Spring.</title>
        <authorList>
            <person name="Fomenkov A."/>
            <person name="Vincze T."/>
            <person name="Grabovich M."/>
            <person name="Anton B.P."/>
            <person name="Dubinina G."/>
            <person name="Orlova M."/>
            <person name="Belousova E."/>
            <person name="Roberts R.J."/>
        </authorList>
    </citation>
    <scope>NUCLEOTIDE SEQUENCE [LARGE SCALE GENOMIC DNA]</scope>
    <source>
        <strain evidence="2 3">BV-S</strain>
    </source>
</reference>
<dbReference type="RefSeq" id="WP_045583612.1">
    <property type="nucleotide sequence ID" value="NZ_CP012404.1"/>
</dbReference>
<reference evidence="3" key="1">
    <citation type="submission" date="2015-08" db="EMBL/GenBank/DDBJ databases">
        <title>Complete Genome Sequence of Azospirillum thiophilum BV-S.</title>
        <authorList>
            <person name="Fomenkov A."/>
            <person name="Vincze T."/>
            <person name="Grabovich M."/>
            <person name="Dubinina G."/>
            <person name="Orlova M."/>
            <person name="Belousova E."/>
            <person name="Roberts R.J."/>
        </authorList>
    </citation>
    <scope>NUCLEOTIDE SEQUENCE [LARGE SCALE GENOMIC DNA]</scope>
    <source>
        <strain evidence="3">BV-S</strain>
    </source>
</reference>
<dbReference type="EC" id="4.2.1.17" evidence="2"/>
<sequence length="264" mass="27972">MGSDKTILLTIADGVATVTLNRPDRLNSFTAAMHEELREAIAELRDDKAVRCLLLTGAGRGFCAGQDLSDRAVAPGAQGPDLGASIETNYNPLVRSLRSLPMPVVCAVNGVAAGAGANIALACDIVLAARSASFIQAFCKIGLIPDSGGTWTLPRLVGHARAIGLAMLGDKVSAEQAEAWGMIWKSVDDDKLMEEAGALARHLASQPTHGLALIKQALNASSANDLDTQLDLERDLQREAGRSRDYREGVAAFVEKRVPKFEGR</sequence>
<accession>A0AAC8W342</accession>
<dbReference type="NCBIfam" id="TIGR02280">
    <property type="entry name" value="PaaB1"/>
    <property type="match status" value="1"/>
</dbReference>
<dbReference type="InterPro" id="IPR001753">
    <property type="entry name" value="Enoyl-CoA_hydra/iso"/>
</dbReference>
<proteinExistence type="inferred from homology"/>
<gene>
    <name evidence="2" type="ORF">AL072_23990</name>
</gene>
<dbReference type="FunFam" id="3.90.226.10:FF:000071">
    <property type="entry name" value="Putative enoyl-CoA hydratase PaaB"/>
    <property type="match status" value="1"/>
</dbReference>
<dbReference type="EMBL" id="CP012404">
    <property type="protein sequence ID" value="ALG74071.1"/>
    <property type="molecule type" value="Genomic_DNA"/>
</dbReference>
<dbReference type="GO" id="GO:0004300">
    <property type="term" value="F:enoyl-CoA hydratase activity"/>
    <property type="evidence" value="ECO:0007669"/>
    <property type="project" value="UniProtKB-EC"/>
</dbReference>
<dbReference type="Gene3D" id="1.10.12.10">
    <property type="entry name" value="Lyase 2-enoyl-coa Hydratase, Chain A, domain 2"/>
    <property type="match status" value="1"/>
</dbReference>
<name>A0AAC8W342_9PROT</name>
<comment type="similarity">
    <text evidence="1">Belongs to the enoyl-CoA hydratase/isomerase family.</text>
</comment>
<dbReference type="InterPro" id="IPR014748">
    <property type="entry name" value="Enoyl-CoA_hydra_C"/>
</dbReference>
<dbReference type="SUPFAM" id="SSF52096">
    <property type="entry name" value="ClpP/crotonase"/>
    <property type="match status" value="1"/>
</dbReference>
<dbReference type="PANTHER" id="PTHR43459">
    <property type="entry name" value="ENOYL-COA HYDRATASE"/>
    <property type="match status" value="1"/>
</dbReference>
<evidence type="ECO:0000313" key="3">
    <source>
        <dbReference type="Proteomes" id="UP000069935"/>
    </source>
</evidence>
<dbReference type="InterPro" id="IPR011968">
    <property type="entry name" value="PaaB1"/>
</dbReference>
<evidence type="ECO:0000256" key="1">
    <source>
        <dbReference type="ARBA" id="ARBA00005254"/>
    </source>
</evidence>
<dbReference type="PANTHER" id="PTHR43459:SF1">
    <property type="entry name" value="EG:BACN32G11.4 PROTEIN"/>
    <property type="match status" value="1"/>
</dbReference>
<dbReference type="InterPro" id="IPR029045">
    <property type="entry name" value="ClpP/crotonase-like_dom_sf"/>
</dbReference>
<dbReference type="CDD" id="cd06558">
    <property type="entry name" value="crotonase-like"/>
    <property type="match status" value="1"/>
</dbReference>
<dbReference type="GO" id="GO:0010124">
    <property type="term" value="P:phenylacetate catabolic process"/>
    <property type="evidence" value="ECO:0007669"/>
    <property type="project" value="InterPro"/>
</dbReference>
<keyword evidence="3" id="KW-1185">Reference proteome</keyword>
<dbReference type="Pfam" id="PF00378">
    <property type="entry name" value="ECH_1"/>
    <property type="match status" value="1"/>
</dbReference>
<dbReference type="KEGG" id="ati:AL072_23990"/>
<organism evidence="2 3">
    <name type="scientific">Azospirillum thiophilum</name>
    <dbReference type="NCBI Taxonomy" id="528244"/>
    <lineage>
        <taxon>Bacteria</taxon>
        <taxon>Pseudomonadati</taxon>
        <taxon>Pseudomonadota</taxon>
        <taxon>Alphaproteobacteria</taxon>
        <taxon>Rhodospirillales</taxon>
        <taxon>Azospirillaceae</taxon>
        <taxon>Azospirillum</taxon>
    </lineage>
</organism>
<evidence type="ECO:0000313" key="2">
    <source>
        <dbReference type="EMBL" id="ALG74071.1"/>
    </source>
</evidence>